<reference evidence="11" key="1">
    <citation type="journal article" date="2020" name="mSystems">
        <title>Genome- and Community-Level Interaction Insights into Carbon Utilization and Element Cycling Functions of Hydrothermarchaeota in Hydrothermal Sediment.</title>
        <authorList>
            <person name="Zhou Z."/>
            <person name="Liu Y."/>
            <person name="Xu W."/>
            <person name="Pan J."/>
            <person name="Luo Z.H."/>
            <person name="Li M."/>
        </authorList>
    </citation>
    <scope>NUCLEOTIDE SEQUENCE [LARGE SCALE GENOMIC DNA]</scope>
    <source>
        <strain evidence="11">HyVt-96</strain>
    </source>
</reference>
<evidence type="ECO:0000256" key="8">
    <source>
        <dbReference type="ARBA" id="ARBA00023209"/>
    </source>
</evidence>
<keyword evidence="2" id="KW-0444">Lipid biosynthesis</keyword>
<evidence type="ECO:0000256" key="6">
    <source>
        <dbReference type="ARBA" id="ARBA00023098"/>
    </source>
</evidence>
<feature type="transmembrane region" description="Helical" evidence="10">
    <location>
        <begin position="12"/>
        <end position="30"/>
    </location>
</feature>
<dbReference type="GO" id="GO:0043772">
    <property type="term" value="F:acyl-phosphate glycerol-3-phosphate acyltransferase activity"/>
    <property type="evidence" value="ECO:0007669"/>
    <property type="project" value="InterPro"/>
</dbReference>
<evidence type="ECO:0000256" key="2">
    <source>
        <dbReference type="ARBA" id="ARBA00022516"/>
    </source>
</evidence>
<proteinExistence type="predicted"/>
<dbReference type="InterPro" id="IPR003811">
    <property type="entry name" value="G3P_acylTferase_PlsY"/>
</dbReference>
<dbReference type="GO" id="GO:0005886">
    <property type="term" value="C:plasma membrane"/>
    <property type="evidence" value="ECO:0007669"/>
    <property type="project" value="InterPro"/>
</dbReference>
<comment type="caution">
    <text evidence="11">The sequence shown here is derived from an EMBL/GenBank/DDBJ whole genome shotgun (WGS) entry which is preliminary data.</text>
</comment>
<evidence type="ECO:0000256" key="7">
    <source>
        <dbReference type="ARBA" id="ARBA00023136"/>
    </source>
</evidence>
<keyword evidence="11" id="KW-0012">Acyltransferase</keyword>
<dbReference type="Pfam" id="PF02660">
    <property type="entry name" value="G3P_acyltransf"/>
    <property type="match status" value="1"/>
</dbReference>
<evidence type="ECO:0000256" key="3">
    <source>
        <dbReference type="ARBA" id="ARBA00022679"/>
    </source>
</evidence>
<dbReference type="EMBL" id="DRTX01000035">
    <property type="protein sequence ID" value="HHF52842.1"/>
    <property type="molecule type" value="Genomic_DNA"/>
</dbReference>
<keyword evidence="7 10" id="KW-0472">Membrane</keyword>
<dbReference type="GO" id="GO:0008654">
    <property type="term" value="P:phospholipid biosynthetic process"/>
    <property type="evidence" value="ECO:0007669"/>
    <property type="project" value="UniProtKB-KW"/>
</dbReference>
<feature type="transmembrane region" description="Helical" evidence="10">
    <location>
        <begin position="83"/>
        <end position="105"/>
    </location>
</feature>
<protein>
    <submittedName>
        <fullName evidence="11">Acyl-phosphate glycerol 3-phosphate acyltransferase</fullName>
    </submittedName>
</protein>
<feature type="transmembrane region" description="Helical" evidence="10">
    <location>
        <begin position="42"/>
        <end position="63"/>
    </location>
</feature>
<dbReference type="PANTHER" id="PTHR30309">
    <property type="entry name" value="INNER MEMBRANE PROTEIN YGIH"/>
    <property type="match status" value="1"/>
</dbReference>
<evidence type="ECO:0000256" key="5">
    <source>
        <dbReference type="ARBA" id="ARBA00022989"/>
    </source>
</evidence>
<organism evidence="11">
    <name type="scientific">candidate division WOR-3 bacterium</name>
    <dbReference type="NCBI Taxonomy" id="2052148"/>
    <lineage>
        <taxon>Bacteria</taxon>
        <taxon>Bacteria division WOR-3</taxon>
    </lineage>
</organism>
<keyword evidence="6" id="KW-0443">Lipid metabolism</keyword>
<evidence type="ECO:0000256" key="9">
    <source>
        <dbReference type="ARBA" id="ARBA00023264"/>
    </source>
</evidence>
<gene>
    <name evidence="11" type="ORF">ENL43_00580</name>
</gene>
<accession>A0A7V5HMD7</accession>
<evidence type="ECO:0000256" key="10">
    <source>
        <dbReference type="SAM" id="Phobius"/>
    </source>
</evidence>
<evidence type="ECO:0000256" key="4">
    <source>
        <dbReference type="ARBA" id="ARBA00022692"/>
    </source>
</evidence>
<evidence type="ECO:0000256" key="1">
    <source>
        <dbReference type="ARBA" id="ARBA00022475"/>
    </source>
</evidence>
<sequence length="127" mass="14008">VLIAKKYFALDFASVVALSAVMGHCFSIYLKFKGGKGVATALGAFFALTWKGGIIFFGTWLLVVLTSGFVSLASITASLILPIYFILYHYLTPFISGLTITLIVITKHSSNIKRLINKEEPKIFKKR</sequence>
<feature type="non-terminal residue" evidence="11">
    <location>
        <position position="1"/>
    </location>
</feature>
<keyword evidence="5 10" id="KW-1133">Transmembrane helix</keyword>
<keyword evidence="3" id="KW-0808">Transferase</keyword>
<dbReference type="Proteomes" id="UP000886050">
    <property type="component" value="Unassembled WGS sequence"/>
</dbReference>
<keyword evidence="8" id="KW-0594">Phospholipid biosynthesis</keyword>
<dbReference type="AlphaFoldDB" id="A0A7V5HMD7"/>
<keyword evidence="9" id="KW-1208">Phospholipid metabolism</keyword>
<keyword evidence="1" id="KW-1003">Cell membrane</keyword>
<dbReference type="SMART" id="SM01207">
    <property type="entry name" value="G3P_acyltransf"/>
    <property type="match status" value="1"/>
</dbReference>
<evidence type="ECO:0000313" key="11">
    <source>
        <dbReference type="EMBL" id="HHF52842.1"/>
    </source>
</evidence>
<keyword evidence="4 10" id="KW-0812">Transmembrane</keyword>
<name>A0A7V5HMD7_UNCW3</name>
<dbReference type="PANTHER" id="PTHR30309:SF0">
    <property type="entry name" value="GLYCEROL-3-PHOSPHATE ACYLTRANSFERASE-RELATED"/>
    <property type="match status" value="1"/>
</dbReference>